<dbReference type="EMBL" id="MGJP01000036">
    <property type="protein sequence ID" value="OGN09438.1"/>
    <property type="molecule type" value="Genomic_DNA"/>
</dbReference>
<evidence type="ECO:0000256" key="1">
    <source>
        <dbReference type="SAM" id="SignalP"/>
    </source>
</evidence>
<proteinExistence type="predicted"/>
<sequence>MLRKTVTLAVCFLITGSVASAQVQREKVADKKFWAVNTLLVSSTVYDTRSTYFALEKCKNCREANPLMRPFVKAGEPWLYVVQGFINTGVIYASYKMKEKDHKLWYVLPVALTIAHTIAGTHNIRIAIKF</sequence>
<evidence type="ECO:0000259" key="2">
    <source>
        <dbReference type="Pfam" id="PF18902"/>
    </source>
</evidence>
<protein>
    <recommendedName>
        <fullName evidence="2">DUF5658 domain-containing protein</fullName>
    </recommendedName>
</protein>
<keyword evidence="1" id="KW-0732">Signal</keyword>
<dbReference type="Pfam" id="PF18902">
    <property type="entry name" value="DUF5658"/>
    <property type="match status" value="1"/>
</dbReference>
<evidence type="ECO:0000313" key="3">
    <source>
        <dbReference type="EMBL" id="OGN09438.1"/>
    </source>
</evidence>
<organism evidence="3 4">
    <name type="scientific">Candidatus Yanofskybacteria bacterium RIFCSPHIGHO2_02_FULL_41_11</name>
    <dbReference type="NCBI Taxonomy" id="1802675"/>
    <lineage>
        <taxon>Bacteria</taxon>
        <taxon>Candidatus Yanofskyibacteriota</taxon>
    </lineage>
</organism>
<reference evidence="3 4" key="1">
    <citation type="journal article" date="2016" name="Nat. Commun.">
        <title>Thousands of microbial genomes shed light on interconnected biogeochemical processes in an aquifer system.</title>
        <authorList>
            <person name="Anantharaman K."/>
            <person name="Brown C.T."/>
            <person name="Hug L.A."/>
            <person name="Sharon I."/>
            <person name="Castelle C.J."/>
            <person name="Probst A.J."/>
            <person name="Thomas B.C."/>
            <person name="Singh A."/>
            <person name="Wilkins M.J."/>
            <person name="Karaoz U."/>
            <person name="Brodie E.L."/>
            <person name="Williams K.H."/>
            <person name="Hubbard S.S."/>
            <person name="Banfield J.F."/>
        </authorList>
    </citation>
    <scope>NUCLEOTIDE SEQUENCE [LARGE SCALE GENOMIC DNA]</scope>
</reference>
<name>A0A1F8FA29_9BACT</name>
<feature type="signal peptide" evidence="1">
    <location>
        <begin position="1"/>
        <end position="21"/>
    </location>
</feature>
<feature type="domain" description="DUF5658" evidence="2">
    <location>
        <begin position="39"/>
        <end position="125"/>
    </location>
</feature>
<accession>A0A1F8FA29</accession>
<gene>
    <name evidence="3" type="ORF">A3J46_01385</name>
</gene>
<dbReference type="Proteomes" id="UP000177167">
    <property type="component" value="Unassembled WGS sequence"/>
</dbReference>
<comment type="caution">
    <text evidence="3">The sequence shown here is derived from an EMBL/GenBank/DDBJ whole genome shotgun (WGS) entry which is preliminary data.</text>
</comment>
<dbReference type="AlphaFoldDB" id="A0A1F8FA29"/>
<evidence type="ECO:0000313" key="4">
    <source>
        <dbReference type="Proteomes" id="UP000177167"/>
    </source>
</evidence>
<feature type="chain" id="PRO_5009535498" description="DUF5658 domain-containing protein" evidence="1">
    <location>
        <begin position="22"/>
        <end position="130"/>
    </location>
</feature>
<dbReference type="InterPro" id="IPR043717">
    <property type="entry name" value="DUF5658"/>
</dbReference>